<name>A0A8H7PEH0_MORIS</name>
<gene>
    <name evidence="1" type="ORF">INT43_004963</name>
</gene>
<protein>
    <submittedName>
        <fullName evidence="1">Uncharacterized protein</fullName>
    </submittedName>
</protein>
<sequence>MKVVTKCGESQSFHDWFSDIQKILNTIASTLSVSKEIRTYARHLRNYNNLQQCALERHWLKAQQSSPDSCGSHDSTISTPSGTDSLYINNKRKYHEIYEIPQNIKRHISDIKSTLKLKEIEQGMKLLKNML</sequence>
<organism evidence="1 2">
    <name type="scientific">Mortierella isabellina</name>
    <name type="common">Filamentous fungus</name>
    <name type="synonym">Umbelopsis isabellina</name>
    <dbReference type="NCBI Taxonomy" id="91625"/>
    <lineage>
        <taxon>Eukaryota</taxon>
        <taxon>Fungi</taxon>
        <taxon>Fungi incertae sedis</taxon>
        <taxon>Mucoromycota</taxon>
        <taxon>Mucoromycotina</taxon>
        <taxon>Umbelopsidomycetes</taxon>
        <taxon>Umbelopsidales</taxon>
        <taxon>Umbelopsidaceae</taxon>
        <taxon>Umbelopsis</taxon>
    </lineage>
</organism>
<evidence type="ECO:0000313" key="1">
    <source>
        <dbReference type="EMBL" id="KAG2172421.1"/>
    </source>
</evidence>
<dbReference type="Proteomes" id="UP000654370">
    <property type="component" value="Unassembled WGS sequence"/>
</dbReference>
<dbReference type="AlphaFoldDB" id="A0A8H7PEH0"/>
<proteinExistence type="predicted"/>
<dbReference type="EMBL" id="JAEPQZ010000017">
    <property type="protein sequence ID" value="KAG2172421.1"/>
    <property type="molecule type" value="Genomic_DNA"/>
</dbReference>
<accession>A0A8H7PEH0</accession>
<keyword evidence="2" id="KW-1185">Reference proteome</keyword>
<reference evidence="1" key="1">
    <citation type="submission" date="2020-12" db="EMBL/GenBank/DDBJ databases">
        <title>Metabolic potential, ecology and presence of endohyphal bacteria is reflected in genomic diversity of Mucoromycotina.</title>
        <authorList>
            <person name="Muszewska A."/>
            <person name="Okrasinska A."/>
            <person name="Steczkiewicz K."/>
            <person name="Drgas O."/>
            <person name="Orlowska M."/>
            <person name="Perlinska-Lenart U."/>
            <person name="Aleksandrzak-Piekarczyk T."/>
            <person name="Szatraj K."/>
            <person name="Zielenkiewicz U."/>
            <person name="Pilsyk S."/>
            <person name="Malc E."/>
            <person name="Mieczkowski P."/>
            <person name="Kruszewska J.S."/>
            <person name="Biernat P."/>
            <person name="Pawlowska J."/>
        </authorList>
    </citation>
    <scope>NUCLEOTIDE SEQUENCE</scope>
    <source>
        <strain evidence="1">WA0000067209</strain>
    </source>
</reference>
<evidence type="ECO:0000313" key="2">
    <source>
        <dbReference type="Proteomes" id="UP000654370"/>
    </source>
</evidence>
<comment type="caution">
    <text evidence="1">The sequence shown here is derived from an EMBL/GenBank/DDBJ whole genome shotgun (WGS) entry which is preliminary data.</text>
</comment>